<evidence type="ECO:0000313" key="11">
    <source>
        <dbReference type="Proteomes" id="UP000199233"/>
    </source>
</evidence>
<keyword evidence="4 8" id="KW-0489">Methyltransferase</keyword>
<dbReference type="SUPFAM" id="SSF53335">
    <property type="entry name" value="S-adenosyl-L-methionine-dependent methyltransferases"/>
    <property type="match status" value="1"/>
</dbReference>
<dbReference type="Gene3D" id="3.40.50.150">
    <property type="entry name" value="Vaccinia Virus protein VP39"/>
    <property type="match status" value="1"/>
</dbReference>
<dbReference type="GO" id="GO:0032259">
    <property type="term" value="P:methylation"/>
    <property type="evidence" value="ECO:0007669"/>
    <property type="project" value="UniProtKB-KW"/>
</dbReference>
<gene>
    <name evidence="8" type="primary">bioC</name>
    <name evidence="10" type="ORF">SAMN04488038_102180</name>
</gene>
<evidence type="ECO:0000256" key="5">
    <source>
        <dbReference type="ARBA" id="ARBA00022679"/>
    </source>
</evidence>
<dbReference type="AlphaFoldDB" id="A0A1H9BQ77"/>
<dbReference type="STRING" id="489703.SAMN04488038_102180"/>
<accession>A0A1H9BQ77</accession>
<dbReference type="GO" id="GO:0009102">
    <property type="term" value="P:biotin biosynthetic process"/>
    <property type="evidence" value="ECO:0007669"/>
    <property type="project" value="UniProtKB-UniRule"/>
</dbReference>
<comment type="pathway">
    <text evidence="2 8">Cofactor biosynthesis; biotin biosynthesis.</text>
</comment>
<dbReference type="PANTHER" id="PTHR13090:SF1">
    <property type="entry name" value="ARGININE-HYDROXYLASE NDUFAF5, MITOCHONDRIAL"/>
    <property type="match status" value="1"/>
</dbReference>
<dbReference type="NCBIfam" id="TIGR02072">
    <property type="entry name" value="BioC"/>
    <property type="match status" value="1"/>
</dbReference>
<evidence type="ECO:0000256" key="4">
    <source>
        <dbReference type="ARBA" id="ARBA00022603"/>
    </source>
</evidence>
<dbReference type="InterPro" id="IPR011814">
    <property type="entry name" value="BioC"/>
</dbReference>
<dbReference type="EMBL" id="FOFS01000002">
    <property type="protein sequence ID" value="SEP91096.1"/>
    <property type="molecule type" value="Genomic_DNA"/>
</dbReference>
<dbReference type="GO" id="GO:0010340">
    <property type="term" value="F:carboxyl-O-methyltransferase activity"/>
    <property type="evidence" value="ECO:0007669"/>
    <property type="project" value="UniProtKB-UniRule"/>
</dbReference>
<evidence type="ECO:0000256" key="2">
    <source>
        <dbReference type="ARBA" id="ARBA00004746"/>
    </source>
</evidence>
<feature type="domain" description="Methyltransferase type 11" evidence="9">
    <location>
        <begin position="47"/>
        <end position="139"/>
    </location>
</feature>
<dbReference type="GO" id="GO:0008757">
    <property type="term" value="F:S-adenosylmethionine-dependent methyltransferase activity"/>
    <property type="evidence" value="ECO:0007669"/>
    <property type="project" value="InterPro"/>
</dbReference>
<keyword evidence="11" id="KW-1185">Reference proteome</keyword>
<dbReference type="InterPro" id="IPR013216">
    <property type="entry name" value="Methyltransf_11"/>
</dbReference>
<dbReference type="HAMAP" id="MF_00835">
    <property type="entry name" value="BioC"/>
    <property type="match status" value="1"/>
</dbReference>
<dbReference type="Pfam" id="PF08241">
    <property type="entry name" value="Methyltransf_11"/>
    <property type="match status" value="1"/>
</dbReference>
<comment type="similarity">
    <text evidence="8">Belongs to the methyltransferase superfamily.</text>
</comment>
<dbReference type="RefSeq" id="WP_093282119.1">
    <property type="nucleotide sequence ID" value="NZ_FOFS01000002.1"/>
</dbReference>
<evidence type="ECO:0000256" key="1">
    <source>
        <dbReference type="ARBA" id="ARBA00000852"/>
    </source>
</evidence>
<dbReference type="CDD" id="cd02440">
    <property type="entry name" value="AdoMet_MTases"/>
    <property type="match status" value="1"/>
</dbReference>
<keyword evidence="6 8" id="KW-0949">S-adenosyl-L-methionine</keyword>
<dbReference type="Proteomes" id="UP000199233">
    <property type="component" value="Unassembled WGS sequence"/>
</dbReference>
<reference evidence="10 11" key="1">
    <citation type="submission" date="2016-10" db="EMBL/GenBank/DDBJ databases">
        <authorList>
            <person name="de Groot N.N."/>
        </authorList>
    </citation>
    <scope>NUCLEOTIDE SEQUENCE [LARGE SCALE GENOMIC DNA]</scope>
    <source>
        <strain evidence="10 11">DSM 25927</strain>
    </source>
</reference>
<protein>
    <recommendedName>
        <fullName evidence="3 8">Malonyl-[acyl-carrier protein] O-methyltransferase</fullName>
        <shortName evidence="8">Malonyl-ACP O-methyltransferase</shortName>
        <ecNumber evidence="3 8">2.1.1.197</ecNumber>
    </recommendedName>
    <alternativeName>
        <fullName evidence="8">Biotin synthesis protein BioC</fullName>
    </alternativeName>
</protein>
<dbReference type="UniPathway" id="UPA00078"/>
<evidence type="ECO:0000256" key="3">
    <source>
        <dbReference type="ARBA" id="ARBA00012327"/>
    </source>
</evidence>
<dbReference type="InterPro" id="IPR029063">
    <property type="entry name" value="SAM-dependent_MTases_sf"/>
</dbReference>
<dbReference type="InterPro" id="IPR050602">
    <property type="entry name" value="Malonyl-ACP_OMT"/>
</dbReference>
<dbReference type="GO" id="GO:0102130">
    <property type="term" value="F:malonyl-CoA methyltransferase activity"/>
    <property type="evidence" value="ECO:0007669"/>
    <property type="project" value="UniProtKB-EC"/>
</dbReference>
<keyword evidence="7 8" id="KW-0093">Biotin biosynthesis</keyword>
<comment type="catalytic activity">
    <reaction evidence="1 8">
        <text>malonyl-[ACP] + S-adenosyl-L-methionine = malonyl-[ACP] methyl ester + S-adenosyl-L-homocysteine</text>
        <dbReference type="Rhea" id="RHEA:17105"/>
        <dbReference type="Rhea" id="RHEA-COMP:9623"/>
        <dbReference type="Rhea" id="RHEA-COMP:9954"/>
        <dbReference type="ChEBI" id="CHEBI:57856"/>
        <dbReference type="ChEBI" id="CHEBI:59789"/>
        <dbReference type="ChEBI" id="CHEBI:78449"/>
        <dbReference type="ChEBI" id="CHEBI:78845"/>
        <dbReference type="EC" id="2.1.1.197"/>
    </reaction>
</comment>
<keyword evidence="5 8" id="KW-0808">Transferase</keyword>
<dbReference type="OrthoDB" id="9760689at2"/>
<dbReference type="EC" id="2.1.1.197" evidence="3 8"/>
<evidence type="ECO:0000259" key="9">
    <source>
        <dbReference type="Pfam" id="PF08241"/>
    </source>
</evidence>
<name>A0A1H9BQ77_9GAMM</name>
<sequence>MAALDLKRAARNFSAAAPRYERAALLQAQTRAQLLQLLPETAPARVLDLGCGTGLGARALQLRWPQAQLLGLDLAEGMLQAARSAGVSHCVRADAQRLPLATASVDLIFANLSLQWCPQLSQALAEAARVLRSGGLLACALPAPGTLRELRLAWRQIDTAEHVHRFASPAQLRALAQAAGLLPEHELLRSHPFWHADVRELMQGLREIGAGNASAARRRGLLGRGTLAQLEAAYAPWRQEQGLRASWEIVYLLLRKPG</sequence>
<comment type="function">
    <text evidence="8">Converts the free carboxyl group of a malonyl-thioester to its methyl ester by transfer of a methyl group from S-adenosyl-L-methionine (SAM). It allows to synthesize pimeloyl-ACP via the fatty acid synthetic pathway.</text>
</comment>
<organism evidence="10 11">
    <name type="scientific">Solimonas aquatica</name>
    <dbReference type="NCBI Taxonomy" id="489703"/>
    <lineage>
        <taxon>Bacteria</taxon>
        <taxon>Pseudomonadati</taxon>
        <taxon>Pseudomonadota</taxon>
        <taxon>Gammaproteobacteria</taxon>
        <taxon>Nevskiales</taxon>
        <taxon>Nevskiaceae</taxon>
        <taxon>Solimonas</taxon>
    </lineage>
</organism>
<evidence type="ECO:0000256" key="6">
    <source>
        <dbReference type="ARBA" id="ARBA00022691"/>
    </source>
</evidence>
<evidence type="ECO:0000256" key="7">
    <source>
        <dbReference type="ARBA" id="ARBA00022756"/>
    </source>
</evidence>
<proteinExistence type="inferred from homology"/>
<dbReference type="PANTHER" id="PTHR13090">
    <property type="entry name" value="ARGININE-HYDROXYLASE NDUFAF5, MITOCHONDRIAL"/>
    <property type="match status" value="1"/>
</dbReference>
<evidence type="ECO:0000313" key="10">
    <source>
        <dbReference type="EMBL" id="SEP91096.1"/>
    </source>
</evidence>
<evidence type="ECO:0000256" key="8">
    <source>
        <dbReference type="HAMAP-Rule" id="MF_00835"/>
    </source>
</evidence>